<dbReference type="Gene3D" id="3.80.10.10">
    <property type="entry name" value="Ribonuclease Inhibitor"/>
    <property type="match status" value="4"/>
</dbReference>
<proteinExistence type="predicted"/>
<gene>
    <name evidence="1" type="ORF">MtrunA17_Chr4g0008501</name>
</gene>
<dbReference type="InterPro" id="IPR032675">
    <property type="entry name" value="LRR_dom_sf"/>
</dbReference>
<dbReference type="PANTHER" id="PTHR13318:SF106">
    <property type="entry name" value="F-BOX_LRR-REPEAT PROTEIN 2"/>
    <property type="match status" value="1"/>
</dbReference>
<organism evidence="1 2">
    <name type="scientific">Medicago truncatula</name>
    <name type="common">Barrel medic</name>
    <name type="synonym">Medicago tribuloides</name>
    <dbReference type="NCBI Taxonomy" id="3880"/>
    <lineage>
        <taxon>Eukaryota</taxon>
        <taxon>Viridiplantae</taxon>
        <taxon>Streptophyta</taxon>
        <taxon>Embryophyta</taxon>
        <taxon>Tracheophyta</taxon>
        <taxon>Spermatophyta</taxon>
        <taxon>Magnoliopsida</taxon>
        <taxon>eudicotyledons</taxon>
        <taxon>Gunneridae</taxon>
        <taxon>Pentapetalae</taxon>
        <taxon>rosids</taxon>
        <taxon>fabids</taxon>
        <taxon>Fabales</taxon>
        <taxon>Fabaceae</taxon>
        <taxon>Papilionoideae</taxon>
        <taxon>50 kb inversion clade</taxon>
        <taxon>NPAAA clade</taxon>
        <taxon>Hologalegina</taxon>
        <taxon>IRL clade</taxon>
        <taxon>Trifolieae</taxon>
        <taxon>Medicago</taxon>
    </lineage>
</organism>
<sequence length="615" mass="70098">MSPTHFIKLENWTPQQSSIISRKSQTTHPRLLQHHTMAATDLQLPNECWESIFKFLITATYDDNKHSYLESLSLVSKQFLSITNSLRFSLTICHPTLPSLPRLFNRFPNLTSLNLTRFTRCFSQKSDLDTLLCQISTFPLNHIKSINLSNQSTIPSNGLRALSEKCTSLTSLTCSNIDYISIPDIVLISDCFPLLEELDLSYPENVDLIVNPLFFELPEQKLRKVNLSGHYYMKDSMLLNMCKRCEFLEEIVMLKCSFITHYGVASAICERPGLKSLSFSKLRLFGIGNHNIFIDSLVKLKGLTCLDLSYSYISDRLLSSIAEKGFPLRKLVLQGCLDYSYVGLYNLLSNCHYFQYLDLQSADFLNDSHVLKLSRFLADLVFINISKCDSLTNLALFALLRNCDKLSEVIMEYTCIGKRIVENSYTPMNSVEYPQLKSLRLGHNTSLRDDDINMFASVCPNLQLLDLSSCEYISDEGVAQVLRKCSKIRHLNLTNCSRLKLLRIDFKVSMLEMLNLSHSGIDDRSLYVISMSCFGLLQLDLGRCYDVTKKGVMQVVENCKQLREINLQDCHKVVADVVDLMVFTRPSLRKITAPPGFCCSDSKRKLFLRHGCLVC</sequence>
<reference evidence="2" key="1">
    <citation type="journal article" date="2018" name="Nat. Plants">
        <title>Whole-genome landscape of Medicago truncatula symbiotic genes.</title>
        <authorList>
            <person name="Pecrix Y."/>
            <person name="Staton S.E."/>
            <person name="Sallet E."/>
            <person name="Lelandais-Briere C."/>
            <person name="Moreau S."/>
            <person name="Carrere S."/>
            <person name="Blein T."/>
            <person name="Jardinaud M.F."/>
            <person name="Latrasse D."/>
            <person name="Zouine M."/>
            <person name="Zahm M."/>
            <person name="Kreplak J."/>
            <person name="Mayjonade B."/>
            <person name="Satge C."/>
            <person name="Perez M."/>
            <person name="Cauet S."/>
            <person name="Marande W."/>
            <person name="Chantry-Darmon C."/>
            <person name="Lopez-Roques C."/>
            <person name="Bouchez O."/>
            <person name="Berard A."/>
            <person name="Debelle F."/>
            <person name="Munos S."/>
            <person name="Bendahmane A."/>
            <person name="Berges H."/>
            <person name="Niebel A."/>
            <person name="Buitink J."/>
            <person name="Frugier F."/>
            <person name="Benhamed M."/>
            <person name="Crespi M."/>
            <person name="Gouzy J."/>
            <person name="Gamas P."/>
        </authorList>
    </citation>
    <scope>NUCLEOTIDE SEQUENCE [LARGE SCALE GENOMIC DNA]</scope>
    <source>
        <strain evidence="2">cv. Jemalong A17</strain>
    </source>
</reference>
<dbReference type="EMBL" id="PSQE01000004">
    <property type="protein sequence ID" value="RHN58995.1"/>
    <property type="molecule type" value="Genomic_DNA"/>
</dbReference>
<dbReference type="SMART" id="SM00367">
    <property type="entry name" value="LRR_CC"/>
    <property type="match status" value="10"/>
</dbReference>
<dbReference type="Proteomes" id="UP000265566">
    <property type="component" value="Chromosome 4"/>
</dbReference>
<dbReference type="InterPro" id="IPR006553">
    <property type="entry name" value="Leu-rich_rpt_Cys-con_subtyp"/>
</dbReference>
<evidence type="ECO:0000313" key="2">
    <source>
        <dbReference type="Proteomes" id="UP000265566"/>
    </source>
</evidence>
<dbReference type="PANTHER" id="PTHR13318">
    <property type="entry name" value="PARTNER OF PAIRED, ISOFORM B-RELATED"/>
    <property type="match status" value="1"/>
</dbReference>
<name>A0A396I5T5_MEDTR</name>
<dbReference type="AlphaFoldDB" id="A0A396I5T5"/>
<evidence type="ECO:0000313" key="1">
    <source>
        <dbReference type="EMBL" id="RHN58995.1"/>
    </source>
</evidence>
<accession>A0A396I5T5</accession>
<comment type="caution">
    <text evidence="1">The sequence shown here is derived from an EMBL/GenBank/DDBJ whole genome shotgun (WGS) entry which is preliminary data.</text>
</comment>
<dbReference type="Gramene" id="rna20973">
    <property type="protein sequence ID" value="RHN58995.1"/>
    <property type="gene ID" value="gene20973"/>
</dbReference>
<protein>
    <submittedName>
        <fullName evidence="1">Putative F-box domain, leucine-rich repeat domain, L domain-containing protein</fullName>
    </submittedName>
</protein>
<dbReference type="SUPFAM" id="SSF52047">
    <property type="entry name" value="RNI-like"/>
    <property type="match status" value="2"/>
</dbReference>